<feature type="chain" id="PRO_5025334214" evidence="1">
    <location>
        <begin position="19"/>
        <end position="458"/>
    </location>
</feature>
<organism evidence="2 3">
    <name type="scientific">Microthyrium microscopicum</name>
    <dbReference type="NCBI Taxonomy" id="703497"/>
    <lineage>
        <taxon>Eukaryota</taxon>
        <taxon>Fungi</taxon>
        <taxon>Dikarya</taxon>
        <taxon>Ascomycota</taxon>
        <taxon>Pezizomycotina</taxon>
        <taxon>Dothideomycetes</taxon>
        <taxon>Dothideomycetes incertae sedis</taxon>
        <taxon>Microthyriales</taxon>
        <taxon>Microthyriaceae</taxon>
        <taxon>Microthyrium</taxon>
    </lineage>
</organism>
<keyword evidence="3" id="KW-1185">Reference proteome</keyword>
<dbReference type="OrthoDB" id="4142625at2759"/>
<evidence type="ECO:0000313" key="2">
    <source>
        <dbReference type="EMBL" id="KAF2672376.1"/>
    </source>
</evidence>
<sequence>MAKILTLVLAASQATALAVPTELNKRQSSGISSMLGSLLGSGSSSASSGGVVDLITASVTGGLGHFMGEEKATDSLTAFAKLLGATRTAPGGLGPWTATTMNAGYGTIPAPAGSVERQVTMKSRTDVPGAKTIKVRYGPYSIPSSKKKNMLGEMGMLSNFPHTNMAKPCEGDCTIMGMNAGLEYLNGTNANIDSGLWLHHMVLFNNGPGREDPPCANRDVSVPHVTVGATSHSSERIFASGNERTVGVWPDWGVKDAGYKLKKEDKFAALVELMNENPEDKQVWMTMTYDIVDGHPFKDDIKIIWFDVRQCGTSEVNPPKGKNQFTLNYKWNATYDAEVIGSIEHLHDGGNRMTLELDGKPVCDSMTEYGTKPEYIGMAAAPGAAAGGHNHGGAGMKHISEQKVCHGPTLAQKSVKKGQLWNLNAYYDFDKNKGNAHADGEWDEVMGIAIMFVRVKGT</sequence>
<gene>
    <name evidence="2" type="ORF">BT63DRAFT_452881</name>
</gene>
<name>A0A6A6UL01_9PEZI</name>
<feature type="signal peptide" evidence="1">
    <location>
        <begin position="1"/>
        <end position="18"/>
    </location>
</feature>
<dbReference type="AlphaFoldDB" id="A0A6A6UL01"/>
<reference evidence="2" key="1">
    <citation type="journal article" date="2020" name="Stud. Mycol.">
        <title>101 Dothideomycetes genomes: a test case for predicting lifestyles and emergence of pathogens.</title>
        <authorList>
            <person name="Haridas S."/>
            <person name="Albert R."/>
            <person name="Binder M."/>
            <person name="Bloem J."/>
            <person name="Labutti K."/>
            <person name="Salamov A."/>
            <person name="Andreopoulos B."/>
            <person name="Baker S."/>
            <person name="Barry K."/>
            <person name="Bills G."/>
            <person name="Bluhm B."/>
            <person name="Cannon C."/>
            <person name="Castanera R."/>
            <person name="Culley D."/>
            <person name="Daum C."/>
            <person name="Ezra D."/>
            <person name="Gonzalez J."/>
            <person name="Henrissat B."/>
            <person name="Kuo A."/>
            <person name="Liang C."/>
            <person name="Lipzen A."/>
            <person name="Lutzoni F."/>
            <person name="Magnuson J."/>
            <person name="Mondo S."/>
            <person name="Nolan M."/>
            <person name="Ohm R."/>
            <person name="Pangilinan J."/>
            <person name="Park H.-J."/>
            <person name="Ramirez L."/>
            <person name="Alfaro M."/>
            <person name="Sun H."/>
            <person name="Tritt A."/>
            <person name="Yoshinaga Y."/>
            <person name="Zwiers L.-H."/>
            <person name="Turgeon B."/>
            <person name="Goodwin S."/>
            <person name="Spatafora J."/>
            <person name="Crous P."/>
            <person name="Grigoriev I."/>
        </authorList>
    </citation>
    <scope>NUCLEOTIDE SEQUENCE</scope>
    <source>
        <strain evidence="2">CBS 115976</strain>
    </source>
</reference>
<evidence type="ECO:0000313" key="3">
    <source>
        <dbReference type="Proteomes" id="UP000799302"/>
    </source>
</evidence>
<dbReference type="Proteomes" id="UP000799302">
    <property type="component" value="Unassembled WGS sequence"/>
</dbReference>
<protein>
    <submittedName>
        <fullName evidence="2">Uncharacterized protein</fullName>
    </submittedName>
</protein>
<proteinExistence type="predicted"/>
<accession>A0A6A6UL01</accession>
<keyword evidence="1" id="KW-0732">Signal</keyword>
<dbReference type="EMBL" id="MU004232">
    <property type="protein sequence ID" value="KAF2672376.1"/>
    <property type="molecule type" value="Genomic_DNA"/>
</dbReference>
<evidence type="ECO:0000256" key="1">
    <source>
        <dbReference type="SAM" id="SignalP"/>
    </source>
</evidence>